<evidence type="ECO:0000313" key="3">
    <source>
        <dbReference type="Proteomes" id="UP000037020"/>
    </source>
</evidence>
<proteinExistence type="predicted"/>
<dbReference type="RefSeq" id="WP_030881618.1">
    <property type="nucleotide sequence ID" value="NZ_JBIRHZ010000005.1"/>
</dbReference>
<dbReference type="InterPro" id="IPR025164">
    <property type="entry name" value="Toastrack_DUF4097"/>
</dbReference>
<protein>
    <recommendedName>
        <fullName evidence="1">DUF4097 domain-containing protein</fullName>
    </recommendedName>
</protein>
<evidence type="ECO:0000313" key="2">
    <source>
        <dbReference type="EMBL" id="KOG68238.1"/>
    </source>
</evidence>
<evidence type="ECO:0000259" key="1">
    <source>
        <dbReference type="Pfam" id="PF13349"/>
    </source>
</evidence>
<keyword evidence="3" id="KW-1185">Reference proteome</keyword>
<accession>A0ABR5IU02</accession>
<feature type="domain" description="DUF4097" evidence="1">
    <location>
        <begin position="51"/>
        <end position="275"/>
    </location>
</feature>
<dbReference type="Pfam" id="PF13349">
    <property type="entry name" value="DUF4097"/>
    <property type="match status" value="1"/>
</dbReference>
<organism evidence="2 3">
    <name type="scientific">Streptomyces varsoviensis</name>
    <dbReference type="NCBI Taxonomy" id="67373"/>
    <lineage>
        <taxon>Bacteria</taxon>
        <taxon>Bacillati</taxon>
        <taxon>Actinomycetota</taxon>
        <taxon>Actinomycetes</taxon>
        <taxon>Kitasatosporales</taxon>
        <taxon>Streptomycetaceae</taxon>
        <taxon>Streptomyces</taxon>
    </lineage>
</organism>
<gene>
    <name evidence="2" type="ORF">ADK38_41165</name>
</gene>
<sequence length="278" mass="28751">MPTFDTPEPISATLEFDVGSARIVATKRIDTVVEVLPSNAAEDADVRAAQQTKVTYADGKLLVKGSKKRSLFGKTGSIDVRVELPADSDLHGTTPMADFLCTGRLGECRLKTSFGDLRVDEAAETYLKTGHGDIRAARLSGDAEVIGSGRVEVGTFEGTAKVKNGNGETKIGEAAGDLRVSAANGAISVDVAHADVDAKSANGGIRVGDVARGNITIQAAIGDVEIGIREATAAWLDVRTGVGSVRNSLNTADGPGTSDETVEVHAGTGIGDILIHRA</sequence>
<name>A0ABR5IU02_9ACTN</name>
<reference evidence="2 3" key="1">
    <citation type="submission" date="2015-07" db="EMBL/GenBank/DDBJ databases">
        <authorList>
            <person name="Ju K.-S."/>
            <person name="Doroghazi J.R."/>
            <person name="Metcalf W.W."/>
        </authorList>
    </citation>
    <scope>NUCLEOTIDE SEQUENCE [LARGE SCALE GENOMIC DNA]</scope>
    <source>
        <strain evidence="2 3">NRRL B-3589</strain>
    </source>
</reference>
<dbReference type="Proteomes" id="UP000037020">
    <property type="component" value="Unassembled WGS sequence"/>
</dbReference>
<dbReference type="EMBL" id="LGUT01003959">
    <property type="protein sequence ID" value="KOG68238.1"/>
    <property type="molecule type" value="Genomic_DNA"/>
</dbReference>
<comment type="caution">
    <text evidence="2">The sequence shown here is derived from an EMBL/GenBank/DDBJ whole genome shotgun (WGS) entry which is preliminary data.</text>
</comment>